<dbReference type="InterPro" id="IPR058840">
    <property type="entry name" value="AAA_SelU"/>
</dbReference>
<protein>
    <submittedName>
        <fullName evidence="3">tRNA 2-selenouridine synthase</fullName>
    </submittedName>
</protein>
<evidence type="ECO:0000313" key="4">
    <source>
        <dbReference type="Proteomes" id="UP001156664"/>
    </source>
</evidence>
<dbReference type="InterPro" id="IPR017582">
    <property type="entry name" value="SelU"/>
</dbReference>
<dbReference type="RefSeq" id="WP_284280055.1">
    <property type="nucleotide sequence ID" value="NZ_BSOJ01000006.1"/>
</dbReference>
<dbReference type="PANTHER" id="PTHR30401:SF0">
    <property type="entry name" value="TRNA 2-SELENOURIDINE SYNTHASE"/>
    <property type="match status" value="1"/>
</dbReference>
<dbReference type="NCBIfam" id="NF008750">
    <property type="entry name" value="PRK11784.1-2"/>
    <property type="match status" value="1"/>
</dbReference>
<dbReference type="PANTHER" id="PTHR30401">
    <property type="entry name" value="TRNA 2-SELENOURIDINE SYNTHASE"/>
    <property type="match status" value="1"/>
</dbReference>
<dbReference type="Gene3D" id="3.40.250.10">
    <property type="entry name" value="Rhodanese-like domain"/>
    <property type="match status" value="1"/>
</dbReference>
<feature type="domain" description="Rhodanese" evidence="2">
    <location>
        <begin position="17"/>
        <end position="134"/>
    </location>
</feature>
<dbReference type="PROSITE" id="PS50206">
    <property type="entry name" value="RHODANESE_3"/>
    <property type="match status" value="1"/>
</dbReference>
<gene>
    <name evidence="3" type="ORF">GCM10007875_07390</name>
</gene>
<evidence type="ECO:0000259" key="2">
    <source>
        <dbReference type="PROSITE" id="PS50206"/>
    </source>
</evidence>
<keyword evidence="4" id="KW-1185">Reference proteome</keyword>
<dbReference type="Pfam" id="PF00581">
    <property type="entry name" value="Rhodanese"/>
    <property type="match status" value="1"/>
</dbReference>
<dbReference type="SMART" id="SM00450">
    <property type="entry name" value="RHOD"/>
    <property type="match status" value="1"/>
</dbReference>
<evidence type="ECO:0000313" key="3">
    <source>
        <dbReference type="EMBL" id="GLR25651.1"/>
    </source>
</evidence>
<dbReference type="NCBIfam" id="NF008752">
    <property type="entry name" value="PRK11784.1-4"/>
    <property type="match status" value="1"/>
</dbReference>
<accession>A0ABQ5YP03</accession>
<evidence type="ECO:0000256" key="1">
    <source>
        <dbReference type="ARBA" id="ARBA00023266"/>
    </source>
</evidence>
<keyword evidence="1" id="KW-0711">Selenium</keyword>
<name>A0ABQ5YP03_9BURK</name>
<reference evidence="4" key="1">
    <citation type="journal article" date="2019" name="Int. J. Syst. Evol. Microbiol.">
        <title>The Global Catalogue of Microorganisms (GCM) 10K type strain sequencing project: providing services to taxonomists for standard genome sequencing and annotation.</title>
        <authorList>
            <consortium name="The Broad Institute Genomics Platform"/>
            <consortium name="The Broad Institute Genome Sequencing Center for Infectious Disease"/>
            <person name="Wu L."/>
            <person name="Ma J."/>
        </authorList>
    </citation>
    <scope>NUCLEOTIDE SEQUENCE [LARGE SCALE GENOMIC DNA]</scope>
    <source>
        <strain evidence="4">NBRC 105857</strain>
    </source>
</reference>
<dbReference type="SUPFAM" id="SSF52821">
    <property type="entry name" value="Rhodanese/Cell cycle control phosphatase"/>
    <property type="match status" value="1"/>
</dbReference>
<proteinExistence type="predicted"/>
<dbReference type="NCBIfam" id="TIGR03167">
    <property type="entry name" value="tRNA_sel_U_synt"/>
    <property type="match status" value="1"/>
</dbReference>
<dbReference type="InterPro" id="IPR001763">
    <property type="entry name" value="Rhodanese-like_dom"/>
</dbReference>
<dbReference type="Pfam" id="PF26341">
    <property type="entry name" value="AAA_SelU"/>
    <property type="match status" value="1"/>
</dbReference>
<comment type="caution">
    <text evidence="3">The sequence shown here is derived from an EMBL/GenBank/DDBJ whole genome shotgun (WGS) entry which is preliminary data.</text>
</comment>
<sequence length="351" mass="39506">MKFPEVVSVEQADQYEQVIDVRSPAEFALDHYPGAINCPVLDNEERIVVGTLYKQVSVFEAKKVGAALVARNIAKHLDEQFSKNPKEWTPLIYCWRGGNRSGAMTHILRQVGWRASQLDGGYKAFRRQVINELEILPGRFQWRVLSGETGSAKSRVLEGLAAAGAQVLDLEALACHKGSVLGILPDQPQPAQKMFETRIWDVLRKLDPARPVFVEAESKKVGQLRVPEHLFEQMTQHSTVFRIQASVAARVDFLIEDYHYFLADTDTLKQQLRHLVTLHGHEVIHHWCQQVDAAQWPELVGDLLVRHYDPAYLKSSNNLFTGFATAHPLPADKLDGPGIARLVDQLLNLQG</sequence>
<dbReference type="EMBL" id="BSOJ01000006">
    <property type="protein sequence ID" value="GLR25651.1"/>
    <property type="molecule type" value="Genomic_DNA"/>
</dbReference>
<dbReference type="Proteomes" id="UP001156664">
    <property type="component" value="Unassembled WGS sequence"/>
</dbReference>
<organism evidence="3 4">
    <name type="scientific">Limnobacter litoralis</name>
    <dbReference type="NCBI Taxonomy" id="481366"/>
    <lineage>
        <taxon>Bacteria</taxon>
        <taxon>Pseudomonadati</taxon>
        <taxon>Pseudomonadota</taxon>
        <taxon>Betaproteobacteria</taxon>
        <taxon>Burkholderiales</taxon>
        <taxon>Burkholderiaceae</taxon>
        <taxon>Limnobacter</taxon>
    </lineage>
</organism>
<dbReference type="InterPro" id="IPR036873">
    <property type="entry name" value="Rhodanese-like_dom_sf"/>
</dbReference>